<dbReference type="SUPFAM" id="SSF55550">
    <property type="entry name" value="SH2 domain"/>
    <property type="match status" value="1"/>
</dbReference>
<dbReference type="Gene3D" id="1.10.840.10">
    <property type="entry name" value="Ras guanine-nucleotide exchange factors catalytic domain"/>
    <property type="match status" value="1"/>
</dbReference>
<dbReference type="CDD" id="cd10337">
    <property type="entry name" value="SH2_BCAR3"/>
    <property type="match status" value="1"/>
</dbReference>
<keyword evidence="1" id="KW-0344">Guanine-nucleotide releasing factor</keyword>
<dbReference type="GO" id="GO:0005085">
    <property type="term" value="F:guanyl-nucleotide exchange factor activity"/>
    <property type="evidence" value="ECO:0007669"/>
    <property type="project" value="UniProtKB-KW"/>
</dbReference>
<dbReference type="InterPro" id="IPR036964">
    <property type="entry name" value="RASGEF_cat_dom_sf"/>
</dbReference>
<feature type="non-terminal residue" evidence="5">
    <location>
        <position position="403"/>
    </location>
</feature>
<feature type="domain" description="SH2" evidence="4">
    <location>
        <begin position="46"/>
        <end position="145"/>
    </location>
</feature>
<dbReference type="SMART" id="SM00252">
    <property type="entry name" value="SH2"/>
    <property type="match status" value="1"/>
</dbReference>
<dbReference type="OrthoDB" id="2412973at2759"/>
<comment type="caution">
    <text evidence="5">The sequence shown here is derived from an EMBL/GenBank/DDBJ whole genome shotgun (WGS) entry which is preliminary data.</text>
</comment>
<dbReference type="InterPro" id="IPR000980">
    <property type="entry name" value="SH2"/>
</dbReference>
<dbReference type="GO" id="GO:0001784">
    <property type="term" value="F:phosphotyrosine residue binding"/>
    <property type="evidence" value="ECO:0007669"/>
    <property type="project" value="InterPro"/>
</dbReference>
<sequence>MLAIADLQTCKFLKEKHVMDSSPEKLKKELEEELQMSSDDLRSHAWYHGWIPRQVSESLVQRDGDFLIRDSLSSPGNFVLTCQWKNISQHFKINKTILRLSEAHCRAQFHFEDEGFDTIPGLVRFYVGNRKPISKQSGAIIFQPINRTVPLRCLEEKYGVSPILPREDSIPEGQAETPQRLSLHMCNRQARESTLAKGNLLRYPSQGMETENSPCTKSPAFRTGSEPNLSPLMFRRFASELQISDALRGSDSQLHLRPPPKPSKLPFLRPLQGLDVLYGELNAALPIEGRPTKQPLCPTDSFVEHLTTKDNGTHSSLILDDSDSLLSSVDPHTTQLEISKEGPIFVTPAIEKVSGFRPNHFESKLLPLENKPLETTMLKRVKELFVNNDAKVIAQHILKMDCK</sequence>
<keyword evidence="6" id="KW-1185">Reference proteome</keyword>
<dbReference type="PANTHER" id="PTHR14247:SF10">
    <property type="entry name" value="BREAST CANCER ANTI-ESTROGEN RESISTANCE PROTEIN 3"/>
    <property type="match status" value="1"/>
</dbReference>
<dbReference type="InterPro" id="IPR051853">
    <property type="entry name" value="SH2-Ras-GEF_adapter"/>
</dbReference>
<dbReference type="Gene3D" id="3.30.505.10">
    <property type="entry name" value="SH2 domain"/>
    <property type="match status" value="1"/>
</dbReference>
<evidence type="ECO:0000313" key="5">
    <source>
        <dbReference type="EMBL" id="ETE62496.1"/>
    </source>
</evidence>
<dbReference type="PROSITE" id="PS50001">
    <property type="entry name" value="SH2"/>
    <property type="match status" value="1"/>
</dbReference>
<evidence type="ECO:0000256" key="3">
    <source>
        <dbReference type="SAM" id="MobiDB-lite"/>
    </source>
</evidence>
<feature type="non-terminal residue" evidence="5">
    <location>
        <position position="1"/>
    </location>
</feature>
<feature type="region of interest" description="Disordered" evidence="3">
    <location>
        <begin position="205"/>
        <end position="224"/>
    </location>
</feature>
<dbReference type="Pfam" id="PF00017">
    <property type="entry name" value="SH2"/>
    <property type="match status" value="1"/>
</dbReference>
<protein>
    <submittedName>
        <fullName evidence="5">Breast cancer anti-estrogen resistance protein 3</fullName>
    </submittedName>
</protein>
<dbReference type="AlphaFoldDB" id="V8NKL2"/>
<reference evidence="5 6" key="1">
    <citation type="journal article" date="2013" name="Proc. Natl. Acad. Sci. U.S.A.">
        <title>The king cobra genome reveals dynamic gene evolution and adaptation in the snake venom system.</title>
        <authorList>
            <person name="Vonk F.J."/>
            <person name="Casewell N.R."/>
            <person name="Henkel C.V."/>
            <person name="Heimberg A.M."/>
            <person name="Jansen H.J."/>
            <person name="McCleary R.J."/>
            <person name="Kerkkamp H.M."/>
            <person name="Vos R.A."/>
            <person name="Guerreiro I."/>
            <person name="Calvete J.J."/>
            <person name="Wuster W."/>
            <person name="Woods A.E."/>
            <person name="Logan J.M."/>
            <person name="Harrison R.A."/>
            <person name="Castoe T.A."/>
            <person name="de Koning A.P."/>
            <person name="Pollock D.D."/>
            <person name="Yandell M."/>
            <person name="Calderon D."/>
            <person name="Renjifo C."/>
            <person name="Currier R.B."/>
            <person name="Salgado D."/>
            <person name="Pla D."/>
            <person name="Sanz L."/>
            <person name="Hyder A.S."/>
            <person name="Ribeiro J.M."/>
            <person name="Arntzen J.W."/>
            <person name="van den Thillart G.E."/>
            <person name="Boetzer M."/>
            <person name="Pirovano W."/>
            <person name="Dirks R.P."/>
            <person name="Spaink H.P."/>
            <person name="Duboule D."/>
            <person name="McGlinn E."/>
            <person name="Kini R.M."/>
            <person name="Richardson M.K."/>
        </authorList>
    </citation>
    <scope>NUCLEOTIDE SEQUENCE</scope>
    <source>
        <tissue evidence="5">Blood</tissue>
    </source>
</reference>
<dbReference type="InterPro" id="IPR036860">
    <property type="entry name" value="SH2_dom_sf"/>
</dbReference>
<feature type="compositionally biased region" description="Polar residues" evidence="3">
    <location>
        <begin position="207"/>
        <end position="216"/>
    </location>
</feature>
<dbReference type="GO" id="GO:0007264">
    <property type="term" value="P:small GTPase-mediated signal transduction"/>
    <property type="evidence" value="ECO:0007669"/>
    <property type="project" value="InterPro"/>
</dbReference>
<proteinExistence type="predicted"/>
<evidence type="ECO:0000259" key="4">
    <source>
        <dbReference type="PROSITE" id="PS50001"/>
    </source>
</evidence>
<evidence type="ECO:0000256" key="1">
    <source>
        <dbReference type="ARBA" id="ARBA00022658"/>
    </source>
</evidence>
<dbReference type="EMBL" id="AZIM01003211">
    <property type="protein sequence ID" value="ETE62496.1"/>
    <property type="molecule type" value="Genomic_DNA"/>
</dbReference>
<keyword evidence="2" id="KW-0727">SH2 domain</keyword>
<evidence type="ECO:0000313" key="6">
    <source>
        <dbReference type="Proteomes" id="UP000018936"/>
    </source>
</evidence>
<name>V8NKL2_OPHHA</name>
<evidence type="ECO:0000256" key="2">
    <source>
        <dbReference type="PROSITE-ProRule" id="PRU00191"/>
    </source>
</evidence>
<dbReference type="FunFam" id="3.30.505.10:FF:000013">
    <property type="entry name" value="SH2 domain-containing protein 3C isoform X1"/>
    <property type="match status" value="1"/>
</dbReference>
<gene>
    <name evidence="5" type="primary">BCAR3</name>
    <name evidence="5" type="ORF">L345_11748</name>
</gene>
<accession>V8NKL2</accession>
<organism evidence="5 6">
    <name type="scientific">Ophiophagus hannah</name>
    <name type="common">King cobra</name>
    <name type="synonym">Naja hannah</name>
    <dbReference type="NCBI Taxonomy" id="8665"/>
    <lineage>
        <taxon>Eukaryota</taxon>
        <taxon>Metazoa</taxon>
        <taxon>Chordata</taxon>
        <taxon>Craniata</taxon>
        <taxon>Vertebrata</taxon>
        <taxon>Euteleostomi</taxon>
        <taxon>Lepidosauria</taxon>
        <taxon>Squamata</taxon>
        <taxon>Bifurcata</taxon>
        <taxon>Unidentata</taxon>
        <taxon>Episquamata</taxon>
        <taxon>Toxicofera</taxon>
        <taxon>Serpentes</taxon>
        <taxon>Colubroidea</taxon>
        <taxon>Elapidae</taxon>
        <taxon>Elapinae</taxon>
        <taxon>Ophiophagus</taxon>
    </lineage>
</organism>
<dbReference type="PANTHER" id="PTHR14247">
    <property type="entry name" value="BREAST CANCER ANTI-ESTROGEN RESISTANCE PROTEIN 3 HOMOLOG-LIKE PROTEIN"/>
    <property type="match status" value="1"/>
</dbReference>
<dbReference type="Proteomes" id="UP000018936">
    <property type="component" value="Unassembled WGS sequence"/>
</dbReference>
<dbReference type="InterPro" id="IPR044102">
    <property type="entry name" value="SH2_SHEP1/BCAR3/NSP1"/>
</dbReference>